<protein>
    <submittedName>
        <fullName evidence="1">Uncharacterized protein</fullName>
    </submittedName>
</protein>
<dbReference type="AlphaFoldDB" id="A0A511HHC0"/>
<dbReference type="Proteomes" id="UP000321224">
    <property type="component" value="Unassembled WGS sequence"/>
</dbReference>
<dbReference type="RefSeq" id="WP_090490033.1">
    <property type="nucleotide sequence ID" value="NZ_BJVY01000029.1"/>
</dbReference>
<organism evidence="1 2">
    <name type="scientific">Myxococcus virescens</name>
    <dbReference type="NCBI Taxonomy" id="83456"/>
    <lineage>
        <taxon>Bacteria</taxon>
        <taxon>Pseudomonadati</taxon>
        <taxon>Myxococcota</taxon>
        <taxon>Myxococcia</taxon>
        <taxon>Myxococcales</taxon>
        <taxon>Cystobacterineae</taxon>
        <taxon>Myxococcaceae</taxon>
        <taxon>Myxococcus</taxon>
    </lineage>
</organism>
<comment type="caution">
    <text evidence="1">The sequence shown here is derived from an EMBL/GenBank/DDBJ whole genome shotgun (WGS) entry which is preliminary data.</text>
</comment>
<proteinExistence type="predicted"/>
<accession>A0A511HHC0</accession>
<sequence length="79" mass="8739">MEDAPAPALEAFAPGRGSGLARLHGQFLAQVGGGFGHIPCFSLALLEWAHRYNAHWLLERHHFLSPSQAQRELMHKQVA</sequence>
<reference evidence="1 2" key="1">
    <citation type="submission" date="2019-07" db="EMBL/GenBank/DDBJ databases">
        <title>Whole genome shotgun sequence of Myxococcus virescens NBRC 100334.</title>
        <authorList>
            <person name="Hosoyama A."/>
            <person name="Uohara A."/>
            <person name="Ohji S."/>
            <person name="Ichikawa N."/>
        </authorList>
    </citation>
    <scope>NUCLEOTIDE SEQUENCE [LARGE SCALE GENOMIC DNA]</scope>
    <source>
        <strain evidence="1 2">NBRC 100334</strain>
    </source>
</reference>
<gene>
    <name evidence="1" type="ORF">MVI01_47560</name>
</gene>
<evidence type="ECO:0000313" key="1">
    <source>
        <dbReference type="EMBL" id="GEL72972.1"/>
    </source>
</evidence>
<name>A0A511HHC0_9BACT</name>
<evidence type="ECO:0000313" key="2">
    <source>
        <dbReference type="Proteomes" id="UP000321224"/>
    </source>
</evidence>
<dbReference type="EMBL" id="BJVY01000029">
    <property type="protein sequence ID" value="GEL72972.1"/>
    <property type="molecule type" value="Genomic_DNA"/>
</dbReference>